<keyword evidence="4 5" id="KW-0720">Serine protease</keyword>
<organism evidence="8 9">
    <name type="scientific">Pyxidicoccus fallax</name>
    <dbReference type="NCBI Taxonomy" id="394095"/>
    <lineage>
        <taxon>Bacteria</taxon>
        <taxon>Pseudomonadati</taxon>
        <taxon>Myxococcota</taxon>
        <taxon>Myxococcia</taxon>
        <taxon>Myxococcales</taxon>
        <taxon>Cystobacterineae</taxon>
        <taxon>Myxococcaceae</taxon>
        <taxon>Pyxidicoccus</taxon>
    </lineage>
</organism>
<dbReference type="GO" id="GO:0006508">
    <property type="term" value="P:proteolysis"/>
    <property type="evidence" value="ECO:0007669"/>
    <property type="project" value="UniProtKB-KW"/>
</dbReference>
<comment type="similarity">
    <text evidence="1 5">Belongs to the peptidase S8 family.</text>
</comment>
<dbReference type="PRINTS" id="PR00723">
    <property type="entry name" value="SUBTILISIN"/>
</dbReference>
<dbReference type="InterPro" id="IPR023828">
    <property type="entry name" value="Peptidase_S8_Ser-AS"/>
</dbReference>
<evidence type="ECO:0000313" key="9">
    <source>
        <dbReference type="Proteomes" id="UP000518300"/>
    </source>
</evidence>
<dbReference type="EMBL" id="JABBJJ010000095">
    <property type="protein sequence ID" value="NMO17318.1"/>
    <property type="molecule type" value="Genomic_DNA"/>
</dbReference>
<keyword evidence="3 5" id="KW-0378">Hydrolase</keyword>
<dbReference type="PROSITE" id="PS00138">
    <property type="entry name" value="SUBTILASE_SER"/>
    <property type="match status" value="1"/>
</dbReference>
<dbReference type="Gene3D" id="3.40.50.200">
    <property type="entry name" value="Peptidase S8/S53 domain"/>
    <property type="match status" value="1"/>
</dbReference>
<evidence type="ECO:0000259" key="7">
    <source>
        <dbReference type="Pfam" id="PF00082"/>
    </source>
</evidence>
<evidence type="ECO:0000256" key="1">
    <source>
        <dbReference type="ARBA" id="ARBA00011073"/>
    </source>
</evidence>
<keyword evidence="9" id="KW-1185">Reference proteome</keyword>
<evidence type="ECO:0000256" key="3">
    <source>
        <dbReference type="ARBA" id="ARBA00022801"/>
    </source>
</evidence>
<feature type="active site" description="Charge relay system" evidence="5">
    <location>
        <position position="247"/>
    </location>
</feature>
<accession>A0A848LI43</accession>
<dbReference type="Pfam" id="PF00082">
    <property type="entry name" value="Peptidase_S8"/>
    <property type="match status" value="1"/>
</dbReference>
<dbReference type="SUPFAM" id="SSF52743">
    <property type="entry name" value="Subtilisin-like"/>
    <property type="match status" value="1"/>
</dbReference>
<dbReference type="InterPro" id="IPR051048">
    <property type="entry name" value="Peptidase_S8/S53_subtilisin"/>
</dbReference>
<feature type="active site" description="Charge relay system" evidence="5">
    <location>
        <position position="427"/>
    </location>
</feature>
<dbReference type="GO" id="GO:0004252">
    <property type="term" value="F:serine-type endopeptidase activity"/>
    <property type="evidence" value="ECO:0007669"/>
    <property type="project" value="UniProtKB-UniRule"/>
</dbReference>
<evidence type="ECO:0000256" key="5">
    <source>
        <dbReference type="PROSITE-ProRule" id="PRU01240"/>
    </source>
</evidence>
<dbReference type="InterPro" id="IPR015500">
    <property type="entry name" value="Peptidase_S8_subtilisin-rel"/>
</dbReference>
<proteinExistence type="inferred from homology"/>
<name>A0A848LI43_9BACT</name>
<comment type="caution">
    <text evidence="8">The sequence shown here is derived from an EMBL/GenBank/DDBJ whole genome shotgun (WGS) entry which is preliminary data.</text>
</comment>
<dbReference type="PANTHER" id="PTHR43399:SF4">
    <property type="entry name" value="CELL WALL-ASSOCIATED PROTEASE"/>
    <property type="match status" value="1"/>
</dbReference>
<reference evidence="8 9" key="1">
    <citation type="submission" date="2020-04" db="EMBL/GenBank/DDBJ databases">
        <title>Draft genome of Pyxidicoccus fallax type strain.</title>
        <authorList>
            <person name="Whitworth D.E."/>
        </authorList>
    </citation>
    <scope>NUCLEOTIDE SEQUENCE [LARGE SCALE GENOMIC DNA]</scope>
    <source>
        <strain evidence="8 9">DSM 14698</strain>
    </source>
</reference>
<keyword evidence="2 5" id="KW-0645">Protease</keyword>
<evidence type="ECO:0000256" key="4">
    <source>
        <dbReference type="ARBA" id="ARBA00022825"/>
    </source>
</evidence>
<dbReference type="InterPro" id="IPR022398">
    <property type="entry name" value="Peptidase_S8_His-AS"/>
</dbReference>
<sequence length="479" mass="51187">MKSYLLVPKESIETQARVGPRGTEQGERVLPRTTALRFAVANKAPDTLSALGLRSATLPGMRPQVSGKEDRARGKKKGAKMEKGVKAGTRGADSSTMPMPGATVAEQTGAEPGSYRFMPLIGATMAHFYEDAAEKQARGELERDFEFIPDIVPLSFPGPVSAGQTGPRNRGMSSLAEREWPDECGVPLAHAQGIRGAGVMLGILDTGVDADHPEHAARVIQFRYVSLFPNSPHNPARDIRGFDPDGHGTHVCGIAAGVHHGVAPEVDLYVASVIESETIRTSLGRVAAGMEWLLHQFSRPENSTRPAVVNLSLGFPLNPPPGISEADYNLNLRALQTMIRRLLDSNVLPVVAAGNSGPDTVGYPAAFPESLAVGAVDFERNVATFSASGAVGRRIVPDVMGYGVNVYSSTERRCNNQAFYERMSGTSMAAPYVAGIAALYRCRAPDLTALEVRDLILANAVKLPRSATHRTGKGLAVFR</sequence>
<dbReference type="AlphaFoldDB" id="A0A848LI43"/>
<dbReference type="InterPro" id="IPR036852">
    <property type="entry name" value="Peptidase_S8/S53_dom_sf"/>
</dbReference>
<evidence type="ECO:0000256" key="2">
    <source>
        <dbReference type="ARBA" id="ARBA00022670"/>
    </source>
</evidence>
<dbReference type="PROSITE" id="PS00137">
    <property type="entry name" value="SUBTILASE_HIS"/>
    <property type="match status" value="1"/>
</dbReference>
<dbReference type="PANTHER" id="PTHR43399">
    <property type="entry name" value="SUBTILISIN-RELATED"/>
    <property type="match status" value="1"/>
</dbReference>
<feature type="active site" description="Charge relay system" evidence="5">
    <location>
        <position position="205"/>
    </location>
</feature>
<feature type="domain" description="Peptidase S8/S53" evidence="7">
    <location>
        <begin position="196"/>
        <end position="466"/>
    </location>
</feature>
<protein>
    <submittedName>
        <fullName evidence="8">S8 family serine peptidase</fullName>
    </submittedName>
</protein>
<dbReference type="Proteomes" id="UP000518300">
    <property type="component" value="Unassembled WGS sequence"/>
</dbReference>
<gene>
    <name evidence="8" type="ORF">HG543_21005</name>
</gene>
<dbReference type="InterPro" id="IPR000209">
    <property type="entry name" value="Peptidase_S8/S53_dom"/>
</dbReference>
<feature type="region of interest" description="Disordered" evidence="6">
    <location>
        <begin position="59"/>
        <end position="99"/>
    </location>
</feature>
<dbReference type="RefSeq" id="WP_169346600.1">
    <property type="nucleotide sequence ID" value="NZ_JABBJJ010000095.1"/>
</dbReference>
<evidence type="ECO:0000313" key="8">
    <source>
        <dbReference type="EMBL" id="NMO17318.1"/>
    </source>
</evidence>
<dbReference type="PROSITE" id="PS51892">
    <property type="entry name" value="SUBTILASE"/>
    <property type="match status" value="1"/>
</dbReference>
<evidence type="ECO:0000256" key="6">
    <source>
        <dbReference type="SAM" id="MobiDB-lite"/>
    </source>
</evidence>